<evidence type="ECO:0000313" key="6">
    <source>
        <dbReference type="EMBL" id="ADD08097.1"/>
    </source>
</evidence>
<dbReference type="AlphaFoldDB" id="B5IDM5"/>
<dbReference type="eggNOG" id="arCOG02050">
    <property type="taxonomic scope" value="Archaea"/>
</dbReference>
<protein>
    <recommendedName>
        <fullName evidence="5">Probable membrane transporter protein</fullName>
    </recommendedName>
</protein>
<feature type="transmembrane region" description="Helical" evidence="5">
    <location>
        <begin position="80"/>
        <end position="99"/>
    </location>
</feature>
<gene>
    <name evidence="6" type="ordered locus">Aboo_0286</name>
</gene>
<evidence type="ECO:0000256" key="1">
    <source>
        <dbReference type="ARBA" id="ARBA00004141"/>
    </source>
</evidence>
<dbReference type="InterPro" id="IPR002781">
    <property type="entry name" value="TM_pro_TauE-like"/>
</dbReference>
<keyword evidence="3 5" id="KW-1133">Transmembrane helix</keyword>
<sequence length="254" mass="27777">MALQSPLVVNFIYLILAGIFIGLLGGMFGFGGSAISTPILRVFFLIPPYFALASPLPMTLISSSIAFKRYHSEKLVDWKIVEKMLVVLIPGSFIGAYATKYISGKILMMLTAVFLVYIAIRLIISGNKERKMEKRMWVILLVGFVIGLLSGLLANGGGILIVPILVLLGMSIKKAIGSSVAMVLFAAIPSILVHWYLGHIDWLITLGLTIGAIPGAYIGAWITVNADKKKLRKIYGIFLLLFSIYFAIFEIFSG</sequence>
<keyword evidence="5" id="KW-1003">Cell membrane</keyword>
<feature type="transmembrane region" description="Helical" evidence="5">
    <location>
        <begin position="136"/>
        <end position="168"/>
    </location>
</feature>
<evidence type="ECO:0000256" key="3">
    <source>
        <dbReference type="ARBA" id="ARBA00022989"/>
    </source>
</evidence>
<dbReference type="PANTHER" id="PTHR43701">
    <property type="entry name" value="MEMBRANE TRANSPORTER PROTEIN MJ0441-RELATED"/>
    <property type="match status" value="1"/>
</dbReference>
<dbReference type="InterPro" id="IPR051598">
    <property type="entry name" value="TSUP/Inactive_protease-like"/>
</dbReference>
<comment type="similarity">
    <text evidence="5">Belongs to the 4-toluene sulfonate uptake permease (TSUP) (TC 2.A.102) family.</text>
</comment>
<dbReference type="Proteomes" id="UP000001400">
    <property type="component" value="Chromosome"/>
</dbReference>
<reference evidence="6" key="1">
    <citation type="submission" date="2010-02" db="EMBL/GenBank/DDBJ databases">
        <title>Complete sequence of Aciduliprofundum boonei T469.</title>
        <authorList>
            <consortium name="US DOE Joint Genome Institute"/>
            <person name="Lucas S."/>
            <person name="Copeland A."/>
            <person name="Lapidus A."/>
            <person name="Cheng J.-F."/>
            <person name="Bruce D."/>
            <person name="Goodwin L."/>
            <person name="Pitluck S."/>
            <person name="Saunders E."/>
            <person name="Detter J.C."/>
            <person name="Han C."/>
            <person name="Tapia R."/>
            <person name="Land M."/>
            <person name="Hauser L."/>
            <person name="Kyrpides N."/>
            <person name="Mikhailova N."/>
            <person name="Flores G."/>
            <person name="Reysenbach A.-L."/>
            <person name="Woyke T."/>
        </authorList>
    </citation>
    <scope>NUCLEOTIDE SEQUENCE</scope>
    <source>
        <strain evidence="6">T469</strain>
    </source>
</reference>
<dbReference type="OrthoDB" id="100909at2157"/>
<evidence type="ECO:0000256" key="2">
    <source>
        <dbReference type="ARBA" id="ARBA00022692"/>
    </source>
</evidence>
<keyword evidence="7" id="KW-1185">Reference proteome</keyword>
<keyword evidence="4 5" id="KW-0472">Membrane</keyword>
<dbReference type="GO" id="GO:0005886">
    <property type="term" value="C:plasma membrane"/>
    <property type="evidence" value="ECO:0007669"/>
    <property type="project" value="UniProtKB-SubCell"/>
</dbReference>
<feature type="transmembrane region" description="Helical" evidence="5">
    <location>
        <begin position="12"/>
        <end position="30"/>
    </location>
</feature>
<feature type="transmembrane region" description="Helical" evidence="5">
    <location>
        <begin position="202"/>
        <end position="222"/>
    </location>
</feature>
<dbReference type="EMBL" id="CP001941">
    <property type="protein sequence ID" value="ADD08097.1"/>
    <property type="molecule type" value="Genomic_DNA"/>
</dbReference>
<dbReference type="STRING" id="439481.Aboo_0286"/>
<organism evidence="6 7">
    <name type="scientific">Aciduliprofundum boonei (strain DSM 19572 / T469)</name>
    <dbReference type="NCBI Taxonomy" id="439481"/>
    <lineage>
        <taxon>Archaea</taxon>
        <taxon>Methanobacteriati</taxon>
        <taxon>Thermoplasmatota</taxon>
        <taxon>DHVE2 group</taxon>
        <taxon>Candidatus Aciduliprofundum</taxon>
    </lineage>
</organism>
<dbReference type="KEGG" id="abi:Aboo_0286"/>
<evidence type="ECO:0000313" key="7">
    <source>
        <dbReference type="Proteomes" id="UP000001400"/>
    </source>
</evidence>
<dbReference type="Pfam" id="PF01925">
    <property type="entry name" value="TauE"/>
    <property type="match status" value="1"/>
</dbReference>
<keyword evidence="2 5" id="KW-0812">Transmembrane</keyword>
<comment type="subcellular location">
    <subcellularLocation>
        <location evidence="5">Cell membrane</location>
        <topology evidence="5">Multi-pass membrane protein</topology>
    </subcellularLocation>
    <subcellularLocation>
        <location evidence="1">Membrane</location>
        <topology evidence="1">Multi-pass membrane protein</topology>
    </subcellularLocation>
</comment>
<evidence type="ECO:0000256" key="5">
    <source>
        <dbReference type="RuleBase" id="RU363041"/>
    </source>
</evidence>
<name>B5IDM5_ACIB4</name>
<evidence type="ECO:0000256" key="4">
    <source>
        <dbReference type="ARBA" id="ARBA00023136"/>
    </source>
</evidence>
<feature type="transmembrane region" description="Helical" evidence="5">
    <location>
        <begin position="106"/>
        <end position="124"/>
    </location>
</feature>
<accession>B5IDM5</accession>
<dbReference type="GeneID" id="8827228"/>
<dbReference type="PANTHER" id="PTHR43701:SF2">
    <property type="entry name" value="MEMBRANE TRANSPORTER PROTEIN YJNA-RELATED"/>
    <property type="match status" value="1"/>
</dbReference>
<feature type="transmembrane region" description="Helical" evidence="5">
    <location>
        <begin position="175"/>
        <end position="196"/>
    </location>
</feature>
<feature type="transmembrane region" description="Helical" evidence="5">
    <location>
        <begin position="42"/>
        <end position="60"/>
    </location>
</feature>
<proteinExistence type="inferred from homology"/>
<feature type="transmembrane region" description="Helical" evidence="5">
    <location>
        <begin position="234"/>
        <end position="252"/>
    </location>
</feature>
<dbReference type="RefSeq" id="WP_008084383.1">
    <property type="nucleotide sequence ID" value="NC_013926.1"/>
</dbReference>
<dbReference type="HOGENOM" id="CLU_045498_5_3_2"/>